<dbReference type="CDD" id="cd15830">
    <property type="entry name" value="BamD"/>
    <property type="match status" value="1"/>
</dbReference>
<dbReference type="InterPro" id="IPR039565">
    <property type="entry name" value="BamD-like"/>
</dbReference>
<dbReference type="Pfam" id="PF13525">
    <property type="entry name" value="YfiO"/>
    <property type="match status" value="1"/>
</dbReference>
<comment type="caution">
    <text evidence="10">The sequence shown here is derived from an EMBL/GenBank/DDBJ whole genome shotgun (WGS) entry which is preliminary data.</text>
</comment>
<keyword evidence="11" id="KW-1185">Reference proteome</keyword>
<dbReference type="RefSeq" id="WP_171088257.1">
    <property type="nucleotide sequence ID" value="NZ_JABAIV010000010.1"/>
</dbReference>
<evidence type="ECO:0000256" key="1">
    <source>
        <dbReference type="ARBA" id="ARBA00022729"/>
    </source>
</evidence>
<dbReference type="GO" id="GO:0051205">
    <property type="term" value="P:protein insertion into membrane"/>
    <property type="evidence" value="ECO:0007669"/>
    <property type="project" value="UniProtKB-UniRule"/>
</dbReference>
<dbReference type="PANTHER" id="PTHR37423">
    <property type="entry name" value="SOLUBLE LYTIC MUREIN TRANSGLYCOSYLASE-RELATED"/>
    <property type="match status" value="1"/>
</dbReference>
<keyword evidence="7" id="KW-0802">TPR repeat</keyword>
<sequence length="278" mass="31613">MQKKLSVLVAACAFVGLSACSMLPERSDDTKNWSAEKLYAEARDEMNGGHYEAAIKLFERLESNYPFGTYAAQAQMEIAYAHYKAQDQAEALAAVERFIKLHPNHPQVDYMYYLRGLVNFNDQLGFLSFVYSQDPTERDPKATREAFAAFKVLVDKFPNSKYAPDAISRMNYLVNAMAQYEVHVANYYYRRGAYLASLNRAQAAVKDYSDAPAREEALFLMIRAYDKLGMPVLRDDAQRVFVANYPNSRFLNPNAVGDAPWWKFWSKSGPKPSPKDAL</sequence>
<dbReference type="PANTHER" id="PTHR37423:SF1">
    <property type="entry name" value="OUTER MEMBRANE PROTEIN ASSEMBLY FACTOR BAMD"/>
    <property type="match status" value="1"/>
</dbReference>
<evidence type="ECO:0000313" key="10">
    <source>
        <dbReference type="EMBL" id="NNG25519.1"/>
    </source>
</evidence>
<feature type="domain" description="Outer membrane lipoprotein BamD-like" evidence="9">
    <location>
        <begin position="34"/>
        <end position="237"/>
    </location>
</feature>
<comment type="subcellular location">
    <subcellularLocation>
        <location evidence="6">Cell outer membrane</location>
        <topology evidence="6">Lipid-anchor</topology>
    </subcellularLocation>
</comment>
<evidence type="ECO:0000256" key="6">
    <source>
        <dbReference type="HAMAP-Rule" id="MF_00922"/>
    </source>
</evidence>
<protein>
    <recommendedName>
        <fullName evidence="6">Outer membrane protein assembly factor BamD</fullName>
    </recommendedName>
</protein>
<keyword evidence="2 6" id="KW-0472">Membrane</keyword>
<evidence type="ECO:0000256" key="7">
    <source>
        <dbReference type="PROSITE-ProRule" id="PRU00339"/>
    </source>
</evidence>
<feature type="chain" id="PRO_5031664558" description="Outer membrane protein assembly factor BamD" evidence="8">
    <location>
        <begin position="22"/>
        <end position="278"/>
    </location>
</feature>
<dbReference type="Proteomes" id="UP000533905">
    <property type="component" value="Unassembled WGS sequence"/>
</dbReference>
<dbReference type="InterPro" id="IPR011990">
    <property type="entry name" value="TPR-like_helical_dom_sf"/>
</dbReference>
<name>A0A7Y2K4Y8_9BURK</name>
<feature type="signal peptide" evidence="8">
    <location>
        <begin position="1"/>
        <end position="21"/>
    </location>
</feature>
<dbReference type="HAMAP" id="MF_00922">
    <property type="entry name" value="OM_assembly_BamD"/>
    <property type="match status" value="1"/>
</dbReference>
<evidence type="ECO:0000256" key="5">
    <source>
        <dbReference type="ARBA" id="ARBA00023288"/>
    </source>
</evidence>
<keyword evidence="3 6" id="KW-0564">Palmitate</keyword>
<evidence type="ECO:0000259" key="9">
    <source>
        <dbReference type="Pfam" id="PF13525"/>
    </source>
</evidence>
<evidence type="ECO:0000256" key="4">
    <source>
        <dbReference type="ARBA" id="ARBA00023237"/>
    </source>
</evidence>
<dbReference type="SUPFAM" id="SSF48452">
    <property type="entry name" value="TPR-like"/>
    <property type="match status" value="1"/>
</dbReference>
<reference evidence="10 11" key="1">
    <citation type="submission" date="2020-04" db="EMBL/GenBank/DDBJ databases">
        <title>Massilia sp. nov., a cold adapted bacteria isolated from Arctic soil.</title>
        <authorList>
            <person name="Son J."/>
            <person name="Ka J.-O."/>
        </authorList>
    </citation>
    <scope>NUCLEOTIDE SEQUENCE [LARGE SCALE GENOMIC DNA]</scope>
    <source>
        <strain evidence="10 11">ML15P13</strain>
    </source>
</reference>
<dbReference type="InterPro" id="IPR017689">
    <property type="entry name" value="BamD"/>
</dbReference>
<evidence type="ECO:0000256" key="3">
    <source>
        <dbReference type="ARBA" id="ARBA00023139"/>
    </source>
</evidence>
<evidence type="ECO:0000256" key="2">
    <source>
        <dbReference type="ARBA" id="ARBA00023136"/>
    </source>
</evidence>
<evidence type="ECO:0000256" key="8">
    <source>
        <dbReference type="SAM" id="SignalP"/>
    </source>
</evidence>
<dbReference type="PROSITE" id="PS50005">
    <property type="entry name" value="TPR"/>
    <property type="match status" value="1"/>
</dbReference>
<dbReference type="PROSITE" id="PS51257">
    <property type="entry name" value="PROKAR_LIPOPROTEIN"/>
    <property type="match status" value="1"/>
</dbReference>
<keyword evidence="5 6" id="KW-0449">Lipoprotein</keyword>
<comment type="similarity">
    <text evidence="6">Belongs to the BamD family.</text>
</comment>
<dbReference type="GO" id="GO:1990063">
    <property type="term" value="C:Bam protein complex"/>
    <property type="evidence" value="ECO:0007669"/>
    <property type="project" value="TreeGrafter"/>
</dbReference>
<dbReference type="EMBL" id="JABAIV010000010">
    <property type="protein sequence ID" value="NNG25519.1"/>
    <property type="molecule type" value="Genomic_DNA"/>
</dbReference>
<proteinExistence type="inferred from homology"/>
<accession>A0A7Y2K4Y8</accession>
<feature type="repeat" description="TPR" evidence="7">
    <location>
        <begin position="72"/>
        <end position="105"/>
    </location>
</feature>
<gene>
    <name evidence="6" type="primary">bamD</name>
    <name evidence="10" type="ORF">HGB41_21270</name>
</gene>
<keyword evidence="1 6" id="KW-0732">Signal</keyword>
<comment type="function">
    <text evidence="6">Part of the outer membrane protein assembly complex, which is involved in assembly and insertion of beta-barrel proteins into the outer membrane.</text>
</comment>
<evidence type="ECO:0000313" key="11">
    <source>
        <dbReference type="Proteomes" id="UP000533905"/>
    </source>
</evidence>
<comment type="subunit">
    <text evidence="6">Part of the Bam complex.</text>
</comment>
<dbReference type="GO" id="GO:0043165">
    <property type="term" value="P:Gram-negative-bacterium-type cell outer membrane assembly"/>
    <property type="evidence" value="ECO:0007669"/>
    <property type="project" value="UniProtKB-UniRule"/>
</dbReference>
<dbReference type="InterPro" id="IPR019734">
    <property type="entry name" value="TPR_rpt"/>
</dbReference>
<dbReference type="NCBIfam" id="TIGR03302">
    <property type="entry name" value="OM_YfiO"/>
    <property type="match status" value="1"/>
</dbReference>
<dbReference type="Gene3D" id="1.25.40.10">
    <property type="entry name" value="Tetratricopeptide repeat domain"/>
    <property type="match status" value="1"/>
</dbReference>
<keyword evidence="4 6" id="KW-0998">Cell outer membrane</keyword>
<dbReference type="AlphaFoldDB" id="A0A7Y2K4Y8"/>
<organism evidence="10 11">
    <name type="scientific">Telluria aromaticivorans</name>
    <dbReference type="NCBI Taxonomy" id="2725995"/>
    <lineage>
        <taxon>Bacteria</taxon>
        <taxon>Pseudomonadati</taxon>
        <taxon>Pseudomonadota</taxon>
        <taxon>Betaproteobacteria</taxon>
        <taxon>Burkholderiales</taxon>
        <taxon>Oxalobacteraceae</taxon>
        <taxon>Telluria group</taxon>
        <taxon>Telluria</taxon>
    </lineage>
</organism>